<gene>
    <name evidence="1" type="ORF">JTE90_016899</name>
</gene>
<reference evidence="1 2" key="1">
    <citation type="journal article" date="2022" name="Nat. Ecol. Evol.">
        <title>A masculinizing supergene underlies an exaggerated male reproductive morph in a spider.</title>
        <authorList>
            <person name="Hendrickx F."/>
            <person name="De Corte Z."/>
            <person name="Sonet G."/>
            <person name="Van Belleghem S.M."/>
            <person name="Kostlbacher S."/>
            <person name="Vangestel C."/>
        </authorList>
    </citation>
    <scope>NUCLEOTIDE SEQUENCE [LARGE SCALE GENOMIC DNA]</scope>
    <source>
        <strain evidence="1">W744_W776</strain>
    </source>
</reference>
<evidence type="ECO:0000313" key="2">
    <source>
        <dbReference type="Proteomes" id="UP000827092"/>
    </source>
</evidence>
<keyword evidence="2" id="KW-1185">Reference proteome</keyword>
<proteinExistence type="predicted"/>
<sequence>MICSTRYDDGSSGQSHYPDACQRLAGSLESVERRLAYRGIKSFSRGIIQNSSSIQLSTVPLGEMVNAFLAKEGGNIQNSPVDSPISSYQCCHGGILGKRKLKPHDAGNYKKRQRGWRAQGIYIG</sequence>
<comment type="caution">
    <text evidence="1">The sequence shown here is derived from an EMBL/GenBank/DDBJ whole genome shotgun (WGS) entry which is preliminary data.</text>
</comment>
<protein>
    <submittedName>
        <fullName evidence="1">Uncharacterized protein</fullName>
    </submittedName>
</protein>
<organism evidence="1 2">
    <name type="scientific">Oedothorax gibbosus</name>
    <dbReference type="NCBI Taxonomy" id="931172"/>
    <lineage>
        <taxon>Eukaryota</taxon>
        <taxon>Metazoa</taxon>
        <taxon>Ecdysozoa</taxon>
        <taxon>Arthropoda</taxon>
        <taxon>Chelicerata</taxon>
        <taxon>Arachnida</taxon>
        <taxon>Araneae</taxon>
        <taxon>Araneomorphae</taxon>
        <taxon>Entelegynae</taxon>
        <taxon>Araneoidea</taxon>
        <taxon>Linyphiidae</taxon>
        <taxon>Erigoninae</taxon>
        <taxon>Oedothorax</taxon>
    </lineage>
</organism>
<dbReference type="Proteomes" id="UP000827092">
    <property type="component" value="Unassembled WGS sequence"/>
</dbReference>
<name>A0AAV6TKJ0_9ARAC</name>
<evidence type="ECO:0000313" key="1">
    <source>
        <dbReference type="EMBL" id="KAG8172076.1"/>
    </source>
</evidence>
<dbReference type="AlphaFoldDB" id="A0AAV6TKJ0"/>
<dbReference type="EMBL" id="JAFNEN010003152">
    <property type="protein sequence ID" value="KAG8172076.1"/>
    <property type="molecule type" value="Genomic_DNA"/>
</dbReference>
<accession>A0AAV6TKJ0</accession>